<accession>A0ACC3B2I2</accession>
<evidence type="ECO:0000313" key="2">
    <source>
        <dbReference type="Proteomes" id="UP001177260"/>
    </source>
</evidence>
<evidence type="ECO:0000313" key="1">
    <source>
        <dbReference type="EMBL" id="KAK1144231.1"/>
    </source>
</evidence>
<comment type="caution">
    <text evidence="1">The sequence shown here is derived from an EMBL/GenBank/DDBJ whole genome shotgun (WGS) entry which is preliminary data.</text>
</comment>
<organism evidence="1 2">
    <name type="scientific">Aspergillus melleus</name>
    <dbReference type="NCBI Taxonomy" id="138277"/>
    <lineage>
        <taxon>Eukaryota</taxon>
        <taxon>Fungi</taxon>
        <taxon>Dikarya</taxon>
        <taxon>Ascomycota</taxon>
        <taxon>Pezizomycotina</taxon>
        <taxon>Eurotiomycetes</taxon>
        <taxon>Eurotiomycetidae</taxon>
        <taxon>Eurotiales</taxon>
        <taxon>Aspergillaceae</taxon>
        <taxon>Aspergillus</taxon>
        <taxon>Aspergillus subgen. Circumdati</taxon>
    </lineage>
</organism>
<keyword evidence="2" id="KW-1185">Reference proteome</keyword>
<reference evidence="1 2" key="1">
    <citation type="journal article" date="2023" name="ACS Omega">
        <title>Identification of the Neoaspergillic Acid Biosynthesis Gene Cluster by Establishing an In Vitro CRISPR-Ribonucleoprotein Genetic System in Aspergillus melleus.</title>
        <authorList>
            <person name="Yuan B."/>
            <person name="Grau M.F."/>
            <person name="Murata R.M."/>
            <person name="Torok T."/>
            <person name="Venkateswaran K."/>
            <person name="Stajich J.E."/>
            <person name="Wang C.C.C."/>
        </authorList>
    </citation>
    <scope>NUCLEOTIDE SEQUENCE [LARGE SCALE GENOMIC DNA]</scope>
    <source>
        <strain evidence="1 2">IMV 1140</strain>
    </source>
</reference>
<protein>
    <submittedName>
        <fullName evidence="1">Uncharacterized protein</fullName>
    </submittedName>
</protein>
<dbReference type="Proteomes" id="UP001177260">
    <property type="component" value="Unassembled WGS sequence"/>
</dbReference>
<dbReference type="EMBL" id="JAOPJF010000032">
    <property type="protein sequence ID" value="KAK1144231.1"/>
    <property type="molecule type" value="Genomic_DNA"/>
</dbReference>
<sequence>MSFDTPILIPSGYSPPFEVVDDLHHGAWVIIATALGLVVALVSFLIRVYVRIALNPPFAVDDGVLLVVAVIQSTLLFLAVSKGFGTAMDLLSVAEVNVVQKLITTSDILYLITIYITKVCVVGIHLRLTPQKRHNQLAWATLGLCTAWIVTALFLVTVNCELNEPWKGTGAECVNLLPRWQFIVSIDIFTEVLLFGLAVALLAGLFMPLKRKIAIGCAFMFRLPLVNNPMYIPPHIPNPKPAFLRRHPRLRVPDHLGPGRARLFTSRVQRVLSEAVYGGREYELWDCGG</sequence>
<gene>
    <name evidence="1" type="ORF">N8T08_005644</name>
</gene>
<proteinExistence type="predicted"/>
<name>A0ACC3B2I2_9EURO</name>